<dbReference type="PANTHER" id="PTHR43852">
    <property type="entry name" value="NUCLEOTIDYLTRANSFERASE"/>
    <property type="match status" value="1"/>
</dbReference>
<reference evidence="2 3" key="1">
    <citation type="journal article" date="2012" name="J. Bacteriol.">
        <title>Complete genome sequence of a thermophilic methanogen, Methanocella conradii HZ254, isolated from Chinese rice field soil.</title>
        <authorList>
            <person name="Lu Z."/>
            <person name="Lu Y."/>
        </authorList>
    </citation>
    <scope>NUCLEOTIDE SEQUENCE [LARGE SCALE GENOMIC DNA]</scope>
    <source>
        <strain evidence="3">DSM 24694 / JCM 17849 / CGMCC 1.5162 / HZ254</strain>
    </source>
</reference>
<feature type="domain" description="Polymerase beta nucleotidyltransferase" evidence="1">
    <location>
        <begin position="58"/>
        <end position="148"/>
    </location>
</feature>
<dbReference type="EMBL" id="CP003243">
    <property type="protein sequence ID" value="AFD00262.1"/>
    <property type="molecule type" value="Genomic_DNA"/>
</dbReference>
<keyword evidence="3" id="KW-1185">Reference proteome</keyword>
<dbReference type="Proteomes" id="UP000005233">
    <property type="component" value="Chromosome"/>
</dbReference>
<organism evidence="2 3">
    <name type="scientific">Methanocella conradii (strain DSM 24694 / JCM 17849 / CGMCC 1.5162 / HZ254)</name>
    <dbReference type="NCBI Taxonomy" id="1041930"/>
    <lineage>
        <taxon>Archaea</taxon>
        <taxon>Methanobacteriati</taxon>
        <taxon>Methanobacteriota</taxon>
        <taxon>Stenosarchaea group</taxon>
        <taxon>Methanomicrobia</taxon>
        <taxon>Methanocellales</taxon>
        <taxon>Methanocellaceae</taxon>
        <taxon>Methanocella</taxon>
    </lineage>
</organism>
<dbReference type="HOGENOM" id="CLU_1521866_0_0_2"/>
<proteinExistence type="predicted"/>
<sequence>MYGIIESLVHHFIRKVFAYGSLNGLYNVFHKINSYAGTILLIMDTATKMELAKVMDVILKEVKGVEAIYLFGSMARGNENPKSDYDITVIVKKYPRNDLTIIANIKCDLFDKIKRPIDVVILEEKDLGQPSSFLYELFNSHIRLYGRDVLKRVAPIVRKVKPDRPILKSGPVWYYV</sequence>
<dbReference type="PANTHER" id="PTHR43852:SF3">
    <property type="entry name" value="NUCLEOTIDYLTRANSFERASE"/>
    <property type="match status" value="1"/>
</dbReference>
<evidence type="ECO:0000313" key="3">
    <source>
        <dbReference type="Proteomes" id="UP000005233"/>
    </source>
</evidence>
<dbReference type="Pfam" id="PF18765">
    <property type="entry name" value="Polbeta"/>
    <property type="match status" value="1"/>
</dbReference>
<evidence type="ECO:0000259" key="1">
    <source>
        <dbReference type="Pfam" id="PF18765"/>
    </source>
</evidence>
<dbReference type="CDD" id="cd05403">
    <property type="entry name" value="NT_KNTase_like"/>
    <property type="match status" value="1"/>
</dbReference>
<accession>H8I628</accession>
<dbReference type="Gene3D" id="3.30.460.10">
    <property type="entry name" value="Beta Polymerase, domain 2"/>
    <property type="match status" value="1"/>
</dbReference>
<gene>
    <name evidence="2" type="ordered locus">Mtc_1510</name>
</gene>
<dbReference type="SUPFAM" id="SSF81301">
    <property type="entry name" value="Nucleotidyltransferase"/>
    <property type="match status" value="1"/>
</dbReference>
<evidence type="ECO:0000313" key="2">
    <source>
        <dbReference type="EMBL" id="AFD00262.1"/>
    </source>
</evidence>
<dbReference type="AlphaFoldDB" id="H8I628"/>
<dbReference type="KEGG" id="mez:Mtc_1510"/>
<protein>
    <submittedName>
        <fullName evidence="2">Nucleotidyltransferase</fullName>
    </submittedName>
</protein>
<dbReference type="eggNOG" id="arCOG02105">
    <property type="taxonomic scope" value="Archaea"/>
</dbReference>
<dbReference type="InterPro" id="IPR043519">
    <property type="entry name" value="NT_sf"/>
</dbReference>
<name>H8I628_METCZ</name>
<dbReference type="InterPro" id="IPR041633">
    <property type="entry name" value="Polbeta"/>
</dbReference>
<dbReference type="STRING" id="1041930.Mtc_1510"/>
<dbReference type="InterPro" id="IPR052930">
    <property type="entry name" value="TA_antitoxin_MntA"/>
</dbReference>